<dbReference type="AlphaFoldDB" id="A0A0P0YQ85"/>
<dbReference type="CDD" id="cd16343">
    <property type="entry name" value="LMWPTP"/>
    <property type="match status" value="1"/>
</dbReference>
<dbReference type="InterPro" id="IPR036196">
    <property type="entry name" value="Ptyr_pPase_sf"/>
</dbReference>
<reference evidence="8" key="2">
    <citation type="journal article" date="2015" name="Sci. Rep.">
        <title>Genetic analysis of capsular polysaccharide synthesis gene clusters in 79 capsular types of Klebsiella spp.</title>
        <authorList>
            <person name="Pan Y.J."/>
            <person name="Lin T.L."/>
            <person name="Chen C.T."/>
            <person name="Chen Y.Y."/>
            <person name="Hsieh P.F."/>
            <person name="Hsu C.R."/>
            <person name="Wu M.C."/>
            <person name="Wang J.T."/>
        </authorList>
    </citation>
    <scope>NUCLEOTIDE SEQUENCE</scope>
    <source>
        <strain evidence="8">F052</strain>
    </source>
</reference>
<evidence type="ECO:0000256" key="1">
    <source>
        <dbReference type="ARBA" id="ARBA00011063"/>
    </source>
</evidence>
<comment type="catalytic activity">
    <reaction evidence="5">
        <text>O-phospho-L-tyrosyl-[protein] + H2O = L-tyrosyl-[protein] + phosphate</text>
        <dbReference type="Rhea" id="RHEA:10684"/>
        <dbReference type="Rhea" id="RHEA-COMP:10136"/>
        <dbReference type="Rhea" id="RHEA-COMP:20101"/>
        <dbReference type="ChEBI" id="CHEBI:15377"/>
        <dbReference type="ChEBI" id="CHEBI:43474"/>
        <dbReference type="ChEBI" id="CHEBI:46858"/>
        <dbReference type="ChEBI" id="CHEBI:61978"/>
        <dbReference type="EC" id="3.1.3.48"/>
    </reaction>
</comment>
<evidence type="ECO:0000259" key="7">
    <source>
        <dbReference type="SMART" id="SM00226"/>
    </source>
</evidence>
<feature type="active site" description="Nucleophile" evidence="6">
    <location>
        <position position="9"/>
    </location>
</feature>
<accession>A0A0P0YQ85</accession>
<evidence type="ECO:0000256" key="2">
    <source>
        <dbReference type="ARBA" id="ARBA00013064"/>
    </source>
</evidence>
<dbReference type="PANTHER" id="PTHR11717">
    <property type="entry name" value="LOW MOLECULAR WEIGHT PROTEIN TYROSINE PHOSPHATASE"/>
    <property type="match status" value="1"/>
</dbReference>
<evidence type="ECO:0000256" key="5">
    <source>
        <dbReference type="ARBA" id="ARBA00051722"/>
    </source>
</evidence>
<organism evidence="8">
    <name type="scientific">Klebsiella sp. F052</name>
    <dbReference type="NCBI Taxonomy" id="1497793"/>
    <lineage>
        <taxon>Bacteria</taxon>
        <taxon>Pseudomonadati</taxon>
        <taxon>Pseudomonadota</taxon>
        <taxon>Gammaproteobacteria</taxon>
        <taxon>Enterobacterales</taxon>
        <taxon>Enterobacteriaceae</taxon>
        <taxon>Klebsiella/Raoultella group</taxon>
        <taxon>Klebsiella</taxon>
    </lineage>
</organism>
<dbReference type="Pfam" id="PF01451">
    <property type="entry name" value="LMWPc"/>
    <property type="match status" value="1"/>
</dbReference>
<evidence type="ECO:0000256" key="3">
    <source>
        <dbReference type="ARBA" id="ARBA00022801"/>
    </source>
</evidence>
<dbReference type="EMBL" id="AB924549">
    <property type="protein sequence ID" value="BAT23206.1"/>
    <property type="molecule type" value="Genomic_DNA"/>
</dbReference>
<feature type="domain" description="Phosphotyrosine protein phosphatase I" evidence="7">
    <location>
        <begin position="3"/>
        <end position="141"/>
    </location>
</feature>
<reference evidence="8" key="1">
    <citation type="submission" date="2014-04" db="EMBL/GenBank/DDBJ databases">
        <authorList>
            <person name="Harrison E."/>
        </authorList>
    </citation>
    <scope>NUCLEOTIDE SEQUENCE</scope>
    <source>
        <strain evidence="8">F052</strain>
    </source>
</reference>
<feature type="active site" description="Proton donor" evidence="6">
    <location>
        <position position="115"/>
    </location>
</feature>
<proteinExistence type="inferred from homology"/>
<dbReference type="InterPro" id="IPR023485">
    <property type="entry name" value="Ptyr_pPase"/>
</dbReference>
<dbReference type="FunFam" id="3.40.50.2300:FF:000041">
    <property type="entry name" value="Low molecular weight protein-tyrosine-phosphatase"/>
    <property type="match status" value="1"/>
</dbReference>
<dbReference type="PANTHER" id="PTHR11717:SF31">
    <property type="entry name" value="LOW MOLECULAR WEIGHT PROTEIN-TYROSINE-PHOSPHATASE ETP-RELATED"/>
    <property type="match status" value="1"/>
</dbReference>
<dbReference type="Gene3D" id="3.40.50.2300">
    <property type="match status" value="1"/>
</dbReference>
<dbReference type="InterPro" id="IPR017867">
    <property type="entry name" value="Tyr_phospatase_low_mol_wt"/>
</dbReference>
<dbReference type="PRINTS" id="PR00719">
    <property type="entry name" value="LMWPTPASE"/>
</dbReference>
<evidence type="ECO:0000256" key="6">
    <source>
        <dbReference type="PIRSR" id="PIRSR617867-1"/>
    </source>
</evidence>
<feature type="active site" evidence="6">
    <location>
        <position position="15"/>
    </location>
</feature>
<evidence type="ECO:0000256" key="4">
    <source>
        <dbReference type="ARBA" id="ARBA00022912"/>
    </source>
</evidence>
<sequence>MINSILVVCTGNICRSPTGERLLRRELTNIKVTSAGTGALVGKPAYSMSVEVAKSHGLSLENHVARQITKVDCQENDLILVMEKQHLDYVRKLSPEIRGKVMFFGHWLDRKDTPDPYGKSLEAYEFAYNHLNASALKWAEMLQR</sequence>
<dbReference type="SMART" id="SM00226">
    <property type="entry name" value="LMWPc"/>
    <property type="match status" value="1"/>
</dbReference>
<dbReference type="InterPro" id="IPR050438">
    <property type="entry name" value="LMW_PTPase"/>
</dbReference>
<keyword evidence="3" id="KW-0378">Hydrolase</keyword>
<dbReference type="GO" id="GO:0004725">
    <property type="term" value="F:protein tyrosine phosphatase activity"/>
    <property type="evidence" value="ECO:0007669"/>
    <property type="project" value="UniProtKB-EC"/>
</dbReference>
<name>A0A0P0YQ85_9ENTR</name>
<keyword evidence="4" id="KW-0904">Protein phosphatase</keyword>
<dbReference type="EC" id="3.1.3.48" evidence="2"/>
<protein>
    <recommendedName>
        <fullName evidence="2">protein-tyrosine-phosphatase</fullName>
        <ecNumber evidence="2">3.1.3.48</ecNumber>
    </recommendedName>
</protein>
<dbReference type="SUPFAM" id="SSF52788">
    <property type="entry name" value="Phosphotyrosine protein phosphatases I"/>
    <property type="match status" value="1"/>
</dbReference>
<evidence type="ECO:0000313" key="8">
    <source>
        <dbReference type="EMBL" id="BAT23206.1"/>
    </source>
</evidence>
<comment type="similarity">
    <text evidence="1">Belongs to the low molecular weight phosphotyrosine protein phosphatase family.</text>
</comment>
<gene>
    <name evidence="8" type="primary">wzb</name>
</gene>